<accession>A0ABQ5E2J1</accession>
<gene>
    <name evidence="2" type="ORF">Tco_0954390</name>
</gene>
<reference evidence="2" key="1">
    <citation type="journal article" date="2022" name="Int. J. Mol. Sci.">
        <title>Draft Genome of Tanacetum Coccineum: Genomic Comparison of Closely Related Tanacetum-Family Plants.</title>
        <authorList>
            <person name="Yamashiro T."/>
            <person name="Shiraishi A."/>
            <person name="Nakayama K."/>
            <person name="Satake H."/>
        </authorList>
    </citation>
    <scope>NUCLEOTIDE SEQUENCE</scope>
</reference>
<organism evidence="2 3">
    <name type="scientific">Tanacetum coccineum</name>
    <dbReference type="NCBI Taxonomy" id="301880"/>
    <lineage>
        <taxon>Eukaryota</taxon>
        <taxon>Viridiplantae</taxon>
        <taxon>Streptophyta</taxon>
        <taxon>Embryophyta</taxon>
        <taxon>Tracheophyta</taxon>
        <taxon>Spermatophyta</taxon>
        <taxon>Magnoliopsida</taxon>
        <taxon>eudicotyledons</taxon>
        <taxon>Gunneridae</taxon>
        <taxon>Pentapetalae</taxon>
        <taxon>asterids</taxon>
        <taxon>campanulids</taxon>
        <taxon>Asterales</taxon>
        <taxon>Asteraceae</taxon>
        <taxon>Asteroideae</taxon>
        <taxon>Anthemideae</taxon>
        <taxon>Anthemidinae</taxon>
        <taxon>Tanacetum</taxon>
    </lineage>
</organism>
<sequence>MHANKSFNRNNVNHRLYHALMEALIEDENAMDKGVVDTVKDHKRKHDDDEDDDDEDPPAGPNQVVMDDADDDVVHDEDQPQDASKPKTTKTPNPDWFTQPLRTPTPDPEWNKHQVVLDQQKQPCNIELEYNFQECFNALTDKLDWNNLEADRYPFDLSKPLPLQGPLGHRTVAVDYFFNNDLEHLKTSDPEVTYITSIMKTKAAQYEIKGIEDMLPILWSTIKHAYGKDAKKGIRHSGERRKMCVNKLHGYGHLEEIVVKRSYQQLYKFKEGDFINLHLNDIGDMLLLAVQHKLFHLDGSDIVDFIVALRMFTRSLILKRRVEDLQLGVESYQKKLNITKPQKTFLKIEFKEPYTPSYDPPGISVRDEIHHRVLDFRLDYNKEMPTRKWTAVDRKRSGLMIELIYKHLREREIIRNLERLLGARELEMDYKLMT</sequence>
<keyword evidence="3" id="KW-1185">Reference proteome</keyword>
<name>A0ABQ5E2J1_9ASTR</name>
<protein>
    <submittedName>
        <fullName evidence="2">Uncharacterized protein</fullName>
    </submittedName>
</protein>
<feature type="compositionally biased region" description="Acidic residues" evidence="1">
    <location>
        <begin position="48"/>
        <end position="57"/>
    </location>
</feature>
<dbReference type="EMBL" id="BQNB010015922">
    <property type="protein sequence ID" value="GJT45675.1"/>
    <property type="molecule type" value="Genomic_DNA"/>
</dbReference>
<feature type="region of interest" description="Disordered" evidence="1">
    <location>
        <begin position="36"/>
        <end position="110"/>
    </location>
</feature>
<feature type="non-terminal residue" evidence="2">
    <location>
        <position position="434"/>
    </location>
</feature>
<dbReference type="Proteomes" id="UP001151760">
    <property type="component" value="Unassembled WGS sequence"/>
</dbReference>
<reference evidence="2" key="2">
    <citation type="submission" date="2022-01" db="EMBL/GenBank/DDBJ databases">
        <authorList>
            <person name="Yamashiro T."/>
            <person name="Shiraishi A."/>
            <person name="Satake H."/>
            <person name="Nakayama K."/>
        </authorList>
    </citation>
    <scope>NUCLEOTIDE SEQUENCE</scope>
</reference>
<proteinExistence type="predicted"/>
<evidence type="ECO:0000313" key="3">
    <source>
        <dbReference type="Proteomes" id="UP001151760"/>
    </source>
</evidence>
<comment type="caution">
    <text evidence="2">The sequence shown here is derived from an EMBL/GenBank/DDBJ whole genome shotgun (WGS) entry which is preliminary data.</text>
</comment>
<evidence type="ECO:0000313" key="2">
    <source>
        <dbReference type="EMBL" id="GJT45675.1"/>
    </source>
</evidence>
<evidence type="ECO:0000256" key="1">
    <source>
        <dbReference type="SAM" id="MobiDB-lite"/>
    </source>
</evidence>